<dbReference type="AlphaFoldDB" id="A0A9P4J3X2"/>
<evidence type="ECO:0000313" key="2">
    <source>
        <dbReference type="Proteomes" id="UP000799439"/>
    </source>
</evidence>
<comment type="caution">
    <text evidence="1">The sequence shown here is derived from an EMBL/GenBank/DDBJ whole genome shotgun (WGS) entry which is preliminary data.</text>
</comment>
<accession>A0A9P4J3X2</accession>
<protein>
    <submittedName>
        <fullName evidence="1">Glycosyltransferase family 25 protein</fullName>
    </submittedName>
</protein>
<reference evidence="1" key="1">
    <citation type="journal article" date="2020" name="Stud. Mycol.">
        <title>101 Dothideomycetes genomes: a test case for predicting lifestyles and emergence of pathogens.</title>
        <authorList>
            <person name="Haridas S."/>
            <person name="Albert R."/>
            <person name="Binder M."/>
            <person name="Bloem J."/>
            <person name="Labutti K."/>
            <person name="Salamov A."/>
            <person name="Andreopoulos B."/>
            <person name="Baker S."/>
            <person name="Barry K."/>
            <person name="Bills G."/>
            <person name="Bluhm B."/>
            <person name="Cannon C."/>
            <person name="Castanera R."/>
            <person name="Culley D."/>
            <person name="Daum C."/>
            <person name="Ezra D."/>
            <person name="Gonzalez J."/>
            <person name="Henrissat B."/>
            <person name="Kuo A."/>
            <person name="Liang C."/>
            <person name="Lipzen A."/>
            <person name="Lutzoni F."/>
            <person name="Magnuson J."/>
            <person name="Mondo S."/>
            <person name="Nolan M."/>
            <person name="Ohm R."/>
            <person name="Pangilinan J."/>
            <person name="Park H.-J."/>
            <person name="Ramirez L."/>
            <person name="Alfaro M."/>
            <person name="Sun H."/>
            <person name="Tritt A."/>
            <person name="Yoshinaga Y."/>
            <person name="Zwiers L.-H."/>
            <person name="Turgeon B."/>
            <person name="Goodwin S."/>
            <person name="Spatafora J."/>
            <person name="Crous P."/>
            <person name="Grigoriev I."/>
        </authorList>
    </citation>
    <scope>NUCLEOTIDE SEQUENCE</scope>
    <source>
        <strain evidence="1">CBS 260.36</strain>
    </source>
</reference>
<gene>
    <name evidence="1" type="ORF">K461DRAFT_285901</name>
</gene>
<sequence length="382" mass="43076">MFSFAPLSPPYTFSSNPPANATLGFGAIYAISGHDSPRRQGLLEAANVTGLDLQIPVIPEWTQDQVDDFRDNDHLENSTILDGSIKAWLSHNVALKEFLNSGKETALFIEDDVDWDIRLRTSQVPKTAAAQRELLPKAAKRHYWGNPEDWDLLYIGHCGDYFTSVDSMHVGVGIVHPADLDDLPHAVYPDTTLPDPSDMHPFTVALLTAFNLPPKTRVVHKSVWPLCTFGYAVTRRMAAQIVDELAPPMEVPNKHTHAYDIAILEACRDKGYRCFTVNPELFHHMEGVSLIDGVAKTKDHRPPADRVGTAQVRYRNETSNIGCGFWSKDFRWKGDMQRLAYLREEVGRKGRCLKPGRMDDGSRVEPLATARRHRRVHHHFHS</sequence>
<name>A0A9P4J3X2_9PEZI</name>
<keyword evidence="2" id="KW-1185">Reference proteome</keyword>
<evidence type="ECO:0000313" key="1">
    <source>
        <dbReference type="EMBL" id="KAF2153002.1"/>
    </source>
</evidence>
<proteinExistence type="predicted"/>
<organism evidence="1 2">
    <name type="scientific">Myriangium duriaei CBS 260.36</name>
    <dbReference type="NCBI Taxonomy" id="1168546"/>
    <lineage>
        <taxon>Eukaryota</taxon>
        <taxon>Fungi</taxon>
        <taxon>Dikarya</taxon>
        <taxon>Ascomycota</taxon>
        <taxon>Pezizomycotina</taxon>
        <taxon>Dothideomycetes</taxon>
        <taxon>Dothideomycetidae</taxon>
        <taxon>Myriangiales</taxon>
        <taxon>Myriangiaceae</taxon>
        <taxon>Myriangium</taxon>
    </lineage>
</organism>
<dbReference type="OrthoDB" id="47375at2759"/>
<dbReference type="EMBL" id="ML996085">
    <property type="protein sequence ID" value="KAF2153002.1"/>
    <property type="molecule type" value="Genomic_DNA"/>
</dbReference>
<dbReference type="Proteomes" id="UP000799439">
    <property type="component" value="Unassembled WGS sequence"/>
</dbReference>